<keyword evidence="1" id="KW-0805">Transcription regulation</keyword>
<name>A0A1P8JZ91_9BURK</name>
<evidence type="ECO:0000313" key="6">
    <source>
        <dbReference type="EMBL" id="APW39068.1"/>
    </source>
</evidence>
<keyword evidence="2" id="KW-0238">DNA-binding</keyword>
<dbReference type="PANTHER" id="PTHR43537">
    <property type="entry name" value="TRANSCRIPTIONAL REGULATOR, GNTR FAMILY"/>
    <property type="match status" value="1"/>
</dbReference>
<dbReference type="InterPro" id="IPR008920">
    <property type="entry name" value="TF_FadR/GntR_C"/>
</dbReference>
<feature type="domain" description="HTH gntR-type" evidence="5">
    <location>
        <begin position="25"/>
        <end position="92"/>
    </location>
</feature>
<dbReference type="KEGG" id="rhy:RD110_19175"/>
<dbReference type="STRING" id="1842727.RD110_19175"/>
<sequence>MKARSRAMRLATVDGQPPDDSHQDISLAEQARRSLRRDITLGLLQAGQTLRLEFLKERYGISFSPIREALTSLEGERLVVSTPSKGFRVAPLSEEEMWDAIETRILIDCEALRRSLKAGDDDWEVQLVSAFHALKLAAKAADQGGADPDAQEALELRHMEFHNSLVAACGSTWLRQLSGQLYAHTERYRRPNLRPRYGPLQSATAGERDVNKEHAQLLAAAVDRDVERACELVASHYRATGHMIVDALRRKSEQASQTEAGMEDT</sequence>
<dbReference type="GO" id="GO:0003700">
    <property type="term" value="F:DNA-binding transcription factor activity"/>
    <property type="evidence" value="ECO:0007669"/>
    <property type="project" value="InterPro"/>
</dbReference>
<dbReference type="Pfam" id="PF00392">
    <property type="entry name" value="GntR"/>
    <property type="match status" value="1"/>
</dbReference>
<evidence type="ECO:0000256" key="1">
    <source>
        <dbReference type="ARBA" id="ARBA00023015"/>
    </source>
</evidence>
<evidence type="ECO:0000256" key="3">
    <source>
        <dbReference type="ARBA" id="ARBA00023163"/>
    </source>
</evidence>
<feature type="region of interest" description="Disordered" evidence="4">
    <location>
        <begin position="1"/>
        <end position="23"/>
    </location>
</feature>
<dbReference type="SMART" id="SM00895">
    <property type="entry name" value="FCD"/>
    <property type="match status" value="1"/>
</dbReference>
<dbReference type="PANTHER" id="PTHR43537:SF20">
    <property type="entry name" value="HTH-TYPE TRANSCRIPTIONAL REPRESSOR GLAR"/>
    <property type="match status" value="1"/>
</dbReference>
<dbReference type="SUPFAM" id="SSF48008">
    <property type="entry name" value="GntR ligand-binding domain-like"/>
    <property type="match status" value="1"/>
</dbReference>
<organism evidence="6 7">
    <name type="scientific">Rhodoferax koreensis</name>
    <dbReference type="NCBI Taxonomy" id="1842727"/>
    <lineage>
        <taxon>Bacteria</taxon>
        <taxon>Pseudomonadati</taxon>
        <taxon>Pseudomonadota</taxon>
        <taxon>Betaproteobacteria</taxon>
        <taxon>Burkholderiales</taxon>
        <taxon>Comamonadaceae</taxon>
        <taxon>Rhodoferax</taxon>
    </lineage>
</organism>
<dbReference type="InterPro" id="IPR000524">
    <property type="entry name" value="Tscrpt_reg_HTH_GntR"/>
</dbReference>
<keyword evidence="3" id="KW-0804">Transcription</keyword>
<dbReference type="SMART" id="SM00345">
    <property type="entry name" value="HTH_GNTR"/>
    <property type="match status" value="1"/>
</dbReference>
<dbReference type="EMBL" id="CP019236">
    <property type="protein sequence ID" value="APW39068.1"/>
    <property type="molecule type" value="Genomic_DNA"/>
</dbReference>
<dbReference type="AlphaFoldDB" id="A0A1P8JZ91"/>
<protein>
    <submittedName>
        <fullName evidence="6">GntR family transcriptional regulator</fullName>
    </submittedName>
</protein>
<dbReference type="GO" id="GO:0003677">
    <property type="term" value="F:DNA binding"/>
    <property type="evidence" value="ECO:0007669"/>
    <property type="project" value="UniProtKB-KW"/>
</dbReference>
<gene>
    <name evidence="6" type="ORF">RD110_19175</name>
</gene>
<proteinExistence type="predicted"/>
<evidence type="ECO:0000256" key="2">
    <source>
        <dbReference type="ARBA" id="ARBA00023125"/>
    </source>
</evidence>
<dbReference type="RefSeq" id="WP_076201152.1">
    <property type="nucleotide sequence ID" value="NZ_CP019236.1"/>
</dbReference>
<dbReference type="Gene3D" id="1.20.120.530">
    <property type="entry name" value="GntR ligand-binding domain-like"/>
    <property type="match status" value="1"/>
</dbReference>
<accession>A0A1P8JZ91</accession>
<dbReference type="OrthoDB" id="9799812at2"/>
<dbReference type="PROSITE" id="PS50949">
    <property type="entry name" value="HTH_GNTR"/>
    <property type="match status" value="1"/>
</dbReference>
<evidence type="ECO:0000259" key="5">
    <source>
        <dbReference type="PROSITE" id="PS50949"/>
    </source>
</evidence>
<reference evidence="6 7" key="1">
    <citation type="submission" date="2017-01" db="EMBL/GenBank/DDBJ databases">
        <authorList>
            <person name="Mah S.A."/>
            <person name="Swanson W.J."/>
            <person name="Moy G.W."/>
            <person name="Vacquier V.D."/>
        </authorList>
    </citation>
    <scope>NUCLEOTIDE SEQUENCE [LARGE SCALE GENOMIC DNA]</scope>
    <source>
        <strain evidence="6 7">DCY110</strain>
    </source>
</reference>
<keyword evidence="7" id="KW-1185">Reference proteome</keyword>
<dbReference type="InterPro" id="IPR011711">
    <property type="entry name" value="GntR_C"/>
</dbReference>
<dbReference type="Pfam" id="PF07729">
    <property type="entry name" value="FCD"/>
    <property type="match status" value="1"/>
</dbReference>
<evidence type="ECO:0000256" key="4">
    <source>
        <dbReference type="SAM" id="MobiDB-lite"/>
    </source>
</evidence>
<dbReference type="InterPro" id="IPR036390">
    <property type="entry name" value="WH_DNA-bd_sf"/>
</dbReference>
<dbReference type="Proteomes" id="UP000186609">
    <property type="component" value="Chromosome"/>
</dbReference>
<dbReference type="InterPro" id="IPR036388">
    <property type="entry name" value="WH-like_DNA-bd_sf"/>
</dbReference>
<dbReference type="SUPFAM" id="SSF46785">
    <property type="entry name" value="Winged helix' DNA-binding domain"/>
    <property type="match status" value="1"/>
</dbReference>
<dbReference type="Gene3D" id="1.10.10.10">
    <property type="entry name" value="Winged helix-like DNA-binding domain superfamily/Winged helix DNA-binding domain"/>
    <property type="match status" value="1"/>
</dbReference>
<evidence type="ECO:0000313" key="7">
    <source>
        <dbReference type="Proteomes" id="UP000186609"/>
    </source>
</evidence>